<comment type="caution">
    <text evidence="2">The sequence shown here is derived from an EMBL/GenBank/DDBJ whole genome shotgun (WGS) entry which is preliminary data.</text>
</comment>
<reference evidence="2 3" key="1">
    <citation type="submission" date="2021-06" db="EMBL/GenBank/DDBJ databases">
        <title>Bacillus sp. RD4P76, an endophyte from a halophyte.</title>
        <authorList>
            <person name="Sun J.-Q."/>
        </authorList>
    </citation>
    <scope>NUCLEOTIDE SEQUENCE [LARGE SCALE GENOMIC DNA]</scope>
    <source>
        <strain evidence="2 3">CGMCC 1.15917</strain>
    </source>
</reference>
<accession>A0ABS6JN45</accession>
<protein>
    <submittedName>
        <fullName evidence="2">Phosphotransferase family protein</fullName>
    </submittedName>
</protein>
<proteinExistence type="predicted"/>
<organism evidence="2 3">
    <name type="scientific">Evansella tamaricis</name>
    <dbReference type="NCBI Taxonomy" id="2069301"/>
    <lineage>
        <taxon>Bacteria</taxon>
        <taxon>Bacillati</taxon>
        <taxon>Bacillota</taxon>
        <taxon>Bacilli</taxon>
        <taxon>Bacillales</taxon>
        <taxon>Bacillaceae</taxon>
        <taxon>Evansella</taxon>
    </lineage>
</organism>
<gene>
    <name evidence="2" type="ORF">KS419_18580</name>
</gene>
<evidence type="ECO:0000313" key="3">
    <source>
        <dbReference type="Proteomes" id="UP000784880"/>
    </source>
</evidence>
<dbReference type="PANTHER" id="PTHR40086:SF1">
    <property type="entry name" value="CELL CYCLE REGULATOR CCRZ"/>
    <property type="match status" value="1"/>
</dbReference>
<evidence type="ECO:0000259" key="1">
    <source>
        <dbReference type="Pfam" id="PF01636"/>
    </source>
</evidence>
<feature type="domain" description="Aminoglycoside phosphotransferase" evidence="1">
    <location>
        <begin position="40"/>
        <end position="211"/>
    </location>
</feature>
<dbReference type="InterPro" id="IPR002575">
    <property type="entry name" value="Aminoglycoside_PTrfase"/>
</dbReference>
<dbReference type="Pfam" id="PF01636">
    <property type="entry name" value="APH"/>
    <property type="match status" value="1"/>
</dbReference>
<sequence length="265" mass="30686">MVHFMGEEWELHPAGGATGEAYIAEHGDQKIFIKRNSSPFLAVLSAEGIVPKLLWTKRLENGDVITAQQWINSRELKSPEMKQNRVAKLLGKIHRSNELLDMFKRMGNSSLVPNELFIELQEKIEQSKLKNILLENAMKWLELNVSEINTVEHVVCHSDVNHNNWILSGDDSLYLIDWDGAIVADPALDLSQLLYMYVPKGEWRQWLMDYGVTMTENLEKRLRWYMVAQSVEGILWCHQRENINEGQKWSFLLSEVLNESELYSS</sequence>
<dbReference type="RefSeq" id="WP_217067888.1">
    <property type="nucleotide sequence ID" value="NZ_JAHQCS010000151.1"/>
</dbReference>
<evidence type="ECO:0000313" key="2">
    <source>
        <dbReference type="EMBL" id="MBU9713738.1"/>
    </source>
</evidence>
<dbReference type="Proteomes" id="UP000784880">
    <property type="component" value="Unassembled WGS sequence"/>
</dbReference>
<dbReference type="PANTHER" id="PTHR40086">
    <property type="entry name" value="PHOSPHOTRANSFERASE YTMP-RELATED"/>
    <property type="match status" value="1"/>
</dbReference>
<name>A0ABS6JN45_9BACI</name>
<dbReference type="EMBL" id="JAHQCS010000151">
    <property type="protein sequence ID" value="MBU9713738.1"/>
    <property type="molecule type" value="Genomic_DNA"/>
</dbReference>
<keyword evidence="3" id="KW-1185">Reference proteome</keyword>
<dbReference type="InterPro" id="IPR052077">
    <property type="entry name" value="CcrZ_PhaseVar_Mediator"/>
</dbReference>